<dbReference type="Gene3D" id="3.10.129.110">
    <property type="entry name" value="Polyketide synthase dehydratase"/>
    <property type="match status" value="1"/>
</dbReference>
<sequence length="2218" mass="230586">MKQHHEPIAIVGVSALFPGSVDHTGFWHDILAGRDLLRDIPASHWLIEDYYDPDPSKPDKTYAKRGAFLDDVDFDPLEWGIPPSIVPQTDTTQLLGLIVAQKVLDDACQGQFSRIDRSKVSCILGVTSGQELMGSMVSRLQRPVWTKALRESGIPESQVTAICDRISSSYTKWEESNFPGLLGNVVAGRIANRLDIGGTNCVTDAACASTFSALSMAVNELSVGQSDLVIAGGCDTMNDIFMYMCFSKTPALSASGDCRPFSDKADGTMLGEGLGMLALKRLSDAEAAGDRIYAVIQGVGSSSDGRAKSVYAPVPAGQAKALRRAYEVAGYAPTTVELVEAHGTGTRAGDAAEFEGLRTVFSEADGATKQWCALGSVKSQIGHTKSAAGAAGLIKAVLALHHKVLPPTIKIDRPDPKLKVEESPFYLNTEARPWVRTSDHPRRASVSSFGFGGSNFHIAVEEYVGPGERAWRSRTSDTELVLLRAPDAKALASDARAMAKDVEQTIAENRPGMLVYLARTTQESFVATTGARLAIVASDEADLAAKLKTAAEKLEGSSTSSFSLPNGVHFEQGSHEGKVAFLFPGQGSQYLRMGLGLATTWDAARAPWDEAAELGLSLHDVVYPKAAFDDATRTKQRATLTATENAQPAIGAASLSALRLLASVGLLPAAVAGHSFGEVIALHAAGAISSADALRIAKARGERMAEAARTTEGAMSAVIASADAVRAAIAKHGLDVVIANHNAPDQSVISGTTSAIERAEGALRAEGLTVKRLEVATAFHSPVVAAAAAPFASWLEGVSVKAPSIAVYADATAAPYGASERAVRETLGAQLAAPVRFVEIVEAMYADGVRTFVEVGPGSVLTGLVSKILAGRPHRAIATDRKGETGIASWHHALGKLAVAGLPLQLGTLWSAYAPALDPRSKKKPKLALKLNGSNYDKPYPPKGGAAALPQPNPEKEPEVRVVEKIVERIVEVPVPVSQPTAAASHEMSHNDRPKHAPVPATNSVALPAEAQLAWIGAFQEAQRATAEAHAAFQRSMADAHAAFLKSSETSFIGLASMLGAGPVLSAAPIAYAPAPVLAPQPVAYVPPPATITQPQPIALPNTYAAPVAAPAPVAPAPVVAVAPVVAAPVVAVAPAAANVDLMAVMLDVVAAKTGYPSEMIQMGMELEADLGIDSIKRVEILAAVREKAPGLPDLDPAALGALRTVGEIVDHLKAHLPSGSTTTTATTTSSAPSAAPSVDLMAVMLSVVAAKTGYPAEMIQMGMELEADLGIDSIKRVEILAAVREQAPGLPDLDPAALGALRTVGEIVDHLKANLPGGSTTTTSTTTTTCTTTSAGSSVGGVDLMKVMLEVVAAKTGYPAEMIQMEMELEADLGIDSIKRVEILAAVREQAPGLPDLDPAALGALRTVGEIVDHLKAHLPGGAPVAAAATTSAPTKTAAKPALGRYVTRAVAAPASGLLTPGLLGASRVVITDEGTGIATALVGALASRGLRAEVVRDVPADADAVIVLAGVREAARDEDAIAINREAFRAAKAVASTLASKGGAFVTVQDTGGDFGLSGSSRAWLAGLSALVKTAAQEWPKAHARAIDLERGGRDAATLAARIADELVHGGPELEVGLRASGERLTLVSERVAVSSSPSVLEAGSVVVASGGARGVTAATLIALARETKCKLVLLGRTALEDEPAAANGAKDDAALKRALLEDAKKSGQAIAPAELGKRVERILANREVRGTIEAIRAAGGDAKYVAIDVQDAAAVSKALDEVRASWGPIAGLVHGAGVLADRFIADKTQDQFDRVFDTKIEGLRALLAATSSDPLKAVVFFSSVAARCGNQGQCDYAMANEVLNKIGAKLRRERGVRVKSLGWGPWEGGMVTPALKARFEKLGVPLIGLADGAKMLVDELGQGAGDDVELVLGGEPRAEALVSEPGAAGYGKATEERALDIVIDRAAFPFIASHVVKGTPVFPAVMAIELFARAARTRRSDLVVSAVRELKVLRGIRLAHYETTGDRFTVTSRLVTNGSSATYEMALVGEGGVKHYTAKIEMEPRLAIASASAPALGSLTPWSDIVYGDVLFHGPLFHAIRSLEGESERGIAGTLVGLRELGWSTDDAWASDPALLDGGLQLAVLWVKHALKGASLPTSIGAYVPLRAVSGEDAARGPFRVVASGRAKNRDQAVFDVVFSDASGAAVAKLEDVEVSVLPGSRQELEAAARSRADA</sequence>
<evidence type="ECO:0000256" key="2">
    <source>
        <dbReference type="ARBA" id="ARBA00022553"/>
    </source>
</evidence>
<dbReference type="PANTHER" id="PTHR43074">
    <property type="entry name" value="OMEGA-3 POLYUNSATURATED FATTY ACID SYNTHASE PFAB-RELATED"/>
    <property type="match status" value="1"/>
</dbReference>
<feature type="domain" description="Carrier" evidence="6">
    <location>
        <begin position="1140"/>
        <end position="1217"/>
    </location>
</feature>
<dbReference type="GO" id="GO:0006633">
    <property type="term" value="P:fatty acid biosynthetic process"/>
    <property type="evidence" value="ECO:0007669"/>
    <property type="project" value="InterPro"/>
</dbReference>
<dbReference type="InterPro" id="IPR013968">
    <property type="entry name" value="PKS_KR"/>
</dbReference>
<feature type="region of interest" description="C-terminal hotdog fold" evidence="4">
    <location>
        <begin position="2060"/>
        <end position="2207"/>
    </location>
</feature>
<dbReference type="InterPro" id="IPR042104">
    <property type="entry name" value="PKS_dehydratase_sf"/>
</dbReference>
<dbReference type="Pfam" id="PF00550">
    <property type="entry name" value="PP-binding"/>
    <property type="match status" value="3"/>
</dbReference>
<evidence type="ECO:0000259" key="8">
    <source>
        <dbReference type="PROSITE" id="PS52019"/>
    </source>
</evidence>
<dbReference type="EMBL" id="CP011125">
    <property type="protein sequence ID" value="AKF05205.1"/>
    <property type="molecule type" value="Genomic_DNA"/>
</dbReference>
<dbReference type="InterPro" id="IPR036291">
    <property type="entry name" value="NAD(P)-bd_dom_sf"/>
</dbReference>
<dbReference type="Gene3D" id="3.40.366.10">
    <property type="entry name" value="Malonyl-Coenzyme A Acyl Carrier Protein, domain 2"/>
    <property type="match status" value="1"/>
</dbReference>
<dbReference type="STRING" id="927083.DB32_002354"/>
<dbReference type="InterPro" id="IPR016036">
    <property type="entry name" value="Malonyl_transacylase_ACP-bd"/>
</dbReference>
<feature type="domain" description="Ketosynthase family 3 (KS3)" evidence="7">
    <location>
        <begin position="5"/>
        <end position="462"/>
    </location>
</feature>
<proteinExistence type="predicted"/>
<evidence type="ECO:0000256" key="4">
    <source>
        <dbReference type="PROSITE-ProRule" id="PRU01363"/>
    </source>
</evidence>
<dbReference type="InterPro" id="IPR014043">
    <property type="entry name" value="Acyl_transferase_dom"/>
</dbReference>
<keyword evidence="1" id="KW-0596">Phosphopantetheine</keyword>
<evidence type="ECO:0000259" key="7">
    <source>
        <dbReference type="PROSITE" id="PS52004"/>
    </source>
</evidence>
<keyword evidence="2" id="KW-0597">Phosphoprotein</keyword>
<dbReference type="InterPro" id="IPR018201">
    <property type="entry name" value="Ketoacyl_synth_AS"/>
</dbReference>
<evidence type="ECO:0000256" key="5">
    <source>
        <dbReference type="SAM" id="MobiDB-lite"/>
    </source>
</evidence>
<dbReference type="InterPro" id="IPR020841">
    <property type="entry name" value="PKS_Beta-ketoAc_synthase_dom"/>
</dbReference>
<keyword evidence="3" id="KW-0808">Transferase</keyword>
<feature type="domain" description="PKS/mFAS DH" evidence="8">
    <location>
        <begin position="1922"/>
        <end position="2207"/>
    </location>
</feature>
<name>A0A0F6W1R0_9BACT</name>
<dbReference type="KEGG" id="samy:DB32_002354"/>
<dbReference type="Pfam" id="PF02801">
    <property type="entry name" value="Ketoacyl-synt_C"/>
    <property type="match status" value="1"/>
</dbReference>
<evidence type="ECO:0000259" key="6">
    <source>
        <dbReference type="PROSITE" id="PS50075"/>
    </source>
</evidence>
<dbReference type="PANTHER" id="PTHR43074:SF1">
    <property type="entry name" value="BETA-KETOACYL SYNTHASE FAMILY PROTEIN-RELATED"/>
    <property type="match status" value="1"/>
</dbReference>
<dbReference type="SMART" id="SM00822">
    <property type="entry name" value="PKS_KR"/>
    <property type="match status" value="1"/>
</dbReference>
<dbReference type="SUPFAM" id="SSF52151">
    <property type="entry name" value="FabD/lysophospholipase-like"/>
    <property type="match status" value="1"/>
</dbReference>
<dbReference type="InterPro" id="IPR014031">
    <property type="entry name" value="Ketoacyl_synth_C"/>
</dbReference>
<dbReference type="SUPFAM" id="SSF51735">
    <property type="entry name" value="NAD(P)-binding Rossmann-fold domains"/>
    <property type="match status" value="1"/>
</dbReference>
<dbReference type="InterPro" id="IPR049551">
    <property type="entry name" value="PKS_DH_C"/>
</dbReference>
<dbReference type="SUPFAM" id="SSF47336">
    <property type="entry name" value="ACP-like"/>
    <property type="match status" value="3"/>
</dbReference>
<dbReference type="PROSITE" id="PS00606">
    <property type="entry name" value="KS3_1"/>
    <property type="match status" value="1"/>
</dbReference>
<feature type="region of interest" description="Disordered" evidence="5">
    <location>
        <begin position="931"/>
        <end position="956"/>
    </location>
</feature>
<dbReference type="PROSITE" id="PS52019">
    <property type="entry name" value="PKS_MFAS_DH"/>
    <property type="match status" value="1"/>
</dbReference>
<feature type="active site" description="Proton acceptor; for dehydratase activity" evidence="4">
    <location>
        <position position="1957"/>
    </location>
</feature>
<dbReference type="PROSITE" id="PS50075">
    <property type="entry name" value="CARRIER"/>
    <property type="match status" value="3"/>
</dbReference>
<protein>
    <submittedName>
        <fullName evidence="9">Omega-3 polyunsaturated fatty acid synthase subunit, PfaA</fullName>
    </submittedName>
</protein>
<dbReference type="CDD" id="cd00833">
    <property type="entry name" value="PKS"/>
    <property type="match status" value="1"/>
</dbReference>
<dbReference type="InterPro" id="IPR052568">
    <property type="entry name" value="PKS-FAS_Synthase"/>
</dbReference>
<feature type="domain" description="Carrier" evidence="6">
    <location>
        <begin position="1343"/>
        <end position="1420"/>
    </location>
</feature>
<dbReference type="Gene3D" id="3.40.50.720">
    <property type="entry name" value="NAD(P)-binding Rossmann-like Domain"/>
    <property type="match status" value="1"/>
</dbReference>
<dbReference type="Gene3D" id="3.40.47.10">
    <property type="match status" value="1"/>
</dbReference>
<dbReference type="InterPro" id="IPR014030">
    <property type="entry name" value="Ketoacyl_synth_N"/>
</dbReference>
<dbReference type="InterPro" id="IPR016035">
    <property type="entry name" value="Acyl_Trfase/lysoPLipase"/>
</dbReference>
<dbReference type="InterPro" id="IPR009081">
    <property type="entry name" value="PP-bd_ACP"/>
</dbReference>
<dbReference type="Gene3D" id="1.10.1200.10">
    <property type="entry name" value="ACP-like"/>
    <property type="match status" value="3"/>
</dbReference>
<feature type="active site" description="Proton donor; for dehydratase activity" evidence="4">
    <location>
        <position position="2120"/>
    </location>
</feature>
<dbReference type="Gene3D" id="3.30.70.250">
    <property type="entry name" value="Malonyl-CoA ACP transacylase, ACP-binding"/>
    <property type="match status" value="1"/>
</dbReference>
<organism evidence="9 10">
    <name type="scientific">Sandaracinus amylolyticus</name>
    <dbReference type="NCBI Taxonomy" id="927083"/>
    <lineage>
        <taxon>Bacteria</taxon>
        <taxon>Pseudomonadati</taxon>
        <taxon>Myxococcota</taxon>
        <taxon>Polyangia</taxon>
        <taxon>Polyangiales</taxon>
        <taxon>Sandaracinaceae</taxon>
        <taxon>Sandaracinus</taxon>
    </lineage>
</organism>
<dbReference type="SMART" id="SM00825">
    <property type="entry name" value="PKS_KS"/>
    <property type="match status" value="1"/>
</dbReference>
<dbReference type="SUPFAM" id="SSF55048">
    <property type="entry name" value="Probable ACP-binding domain of malonyl-CoA ACP transacylase"/>
    <property type="match status" value="1"/>
</dbReference>
<gene>
    <name evidence="9" type="ORF">DB32_002354</name>
</gene>
<accession>A0A0F6W1R0</accession>
<dbReference type="InterPro" id="IPR049900">
    <property type="entry name" value="PKS_mFAS_DH"/>
</dbReference>
<keyword evidence="10" id="KW-1185">Reference proteome</keyword>
<evidence type="ECO:0000256" key="1">
    <source>
        <dbReference type="ARBA" id="ARBA00022450"/>
    </source>
</evidence>
<evidence type="ECO:0000313" key="10">
    <source>
        <dbReference type="Proteomes" id="UP000034883"/>
    </source>
</evidence>
<dbReference type="CDD" id="cd08953">
    <property type="entry name" value="KR_2_SDR_x"/>
    <property type="match status" value="1"/>
</dbReference>
<dbReference type="InterPro" id="IPR016039">
    <property type="entry name" value="Thiolase-like"/>
</dbReference>
<dbReference type="RefSeq" id="WP_053232468.1">
    <property type="nucleotide sequence ID" value="NZ_CP011125.1"/>
</dbReference>
<dbReference type="OrthoDB" id="7617297at2"/>
<evidence type="ECO:0000313" key="9">
    <source>
        <dbReference type="EMBL" id="AKF05205.1"/>
    </source>
</evidence>
<evidence type="ECO:0000256" key="3">
    <source>
        <dbReference type="ARBA" id="ARBA00022679"/>
    </source>
</evidence>
<dbReference type="Pfam" id="PF14765">
    <property type="entry name" value="PS-DH"/>
    <property type="match status" value="1"/>
</dbReference>
<dbReference type="Pfam" id="PF08659">
    <property type="entry name" value="KR"/>
    <property type="match status" value="1"/>
</dbReference>
<dbReference type="InterPro" id="IPR057326">
    <property type="entry name" value="KR_dom"/>
</dbReference>
<dbReference type="Proteomes" id="UP000034883">
    <property type="component" value="Chromosome"/>
</dbReference>
<dbReference type="GO" id="GO:0004315">
    <property type="term" value="F:3-oxoacyl-[acyl-carrier-protein] synthase activity"/>
    <property type="evidence" value="ECO:0007669"/>
    <property type="project" value="InterPro"/>
</dbReference>
<dbReference type="SMART" id="SM00827">
    <property type="entry name" value="PKS_AT"/>
    <property type="match status" value="1"/>
</dbReference>
<dbReference type="InterPro" id="IPR036736">
    <property type="entry name" value="ACP-like_sf"/>
</dbReference>
<dbReference type="InterPro" id="IPR001227">
    <property type="entry name" value="Ac_transferase_dom_sf"/>
</dbReference>
<feature type="region of interest" description="N-terminal hotdog fold" evidence="4">
    <location>
        <begin position="1922"/>
        <end position="2050"/>
    </location>
</feature>
<dbReference type="Pfam" id="PF00698">
    <property type="entry name" value="Acyl_transf_1"/>
    <property type="match status" value="1"/>
</dbReference>
<dbReference type="Pfam" id="PF00109">
    <property type="entry name" value="ketoacyl-synt"/>
    <property type="match status" value="1"/>
</dbReference>
<feature type="domain" description="Carrier" evidence="6">
    <location>
        <begin position="1236"/>
        <end position="1316"/>
    </location>
</feature>
<reference evidence="9 10" key="1">
    <citation type="submission" date="2015-03" db="EMBL/GenBank/DDBJ databases">
        <title>Genome assembly of Sandaracinus amylolyticus DSM 53668.</title>
        <authorList>
            <person name="Sharma G."/>
            <person name="Subramanian S."/>
        </authorList>
    </citation>
    <scope>NUCLEOTIDE SEQUENCE [LARGE SCALE GENOMIC DNA]</scope>
    <source>
        <strain evidence="9 10">DSM 53668</strain>
    </source>
</reference>
<dbReference type="SUPFAM" id="SSF53901">
    <property type="entry name" value="Thiolase-like"/>
    <property type="match status" value="1"/>
</dbReference>
<dbReference type="PROSITE" id="PS52004">
    <property type="entry name" value="KS3_2"/>
    <property type="match status" value="1"/>
</dbReference>